<evidence type="ECO:0000313" key="10">
    <source>
        <dbReference type="Proteomes" id="UP000324222"/>
    </source>
</evidence>
<evidence type="ECO:0000256" key="1">
    <source>
        <dbReference type="ARBA" id="ARBA00004123"/>
    </source>
</evidence>
<dbReference type="EMBL" id="VSRR010019133">
    <property type="protein sequence ID" value="MPC61944.1"/>
    <property type="molecule type" value="Genomic_DNA"/>
</dbReference>
<dbReference type="GO" id="GO:0003677">
    <property type="term" value="F:DNA binding"/>
    <property type="evidence" value="ECO:0007669"/>
    <property type="project" value="UniProtKB-KW"/>
</dbReference>
<protein>
    <submittedName>
        <fullName evidence="9">Transcriptional regulator ATRX</fullName>
    </submittedName>
</protein>
<keyword evidence="7" id="KW-0539">Nucleus</keyword>
<name>A0A5B7GZ82_PORTR</name>
<evidence type="ECO:0000256" key="6">
    <source>
        <dbReference type="ARBA" id="ARBA00023125"/>
    </source>
</evidence>
<reference evidence="9 10" key="1">
    <citation type="submission" date="2019-05" db="EMBL/GenBank/DDBJ databases">
        <title>Another draft genome of Portunus trituberculatus and its Hox gene families provides insights of decapod evolution.</title>
        <authorList>
            <person name="Jeong J.-H."/>
            <person name="Song I."/>
            <person name="Kim S."/>
            <person name="Choi T."/>
            <person name="Kim D."/>
            <person name="Ryu S."/>
            <person name="Kim W."/>
        </authorList>
    </citation>
    <scope>NUCLEOTIDE SEQUENCE [LARGE SCALE GENOMIC DNA]</scope>
    <source>
        <tissue evidence="9">Muscle</tissue>
    </source>
</reference>
<evidence type="ECO:0000256" key="7">
    <source>
        <dbReference type="ARBA" id="ARBA00023242"/>
    </source>
</evidence>
<dbReference type="GO" id="GO:0005634">
    <property type="term" value="C:nucleus"/>
    <property type="evidence" value="ECO:0007669"/>
    <property type="project" value="UniProtKB-SubCell"/>
</dbReference>
<dbReference type="Proteomes" id="UP000324222">
    <property type="component" value="Unassembled WGS sequence"/>
</dbReference>
<evidence type="ECO:0000259" key="8">
    <source>
        <dbReference type="Pfam" id="PF00176"/>
    </source>
</evidence>
<dbReference type="PANTHER" id="PTHR45797">
    <property type="entry name" value="RAD54-LIKE"/>
    <property type="match status" value="1"/>
</dbReference>
<keyword evidence="6" id="KW-0238">DNA-binding</keyword>
<dbReference type="OrthoDB" id="448448at2759"/>
<keyword evidence="4" id="KW-0347">Helicase</keyword>
<keyword evidence="10" id="KW-1185">Reference proteome</keyword>
<dbReference type="Pfam" id="PF00176">
    <property type="entry name" value="SNF2-rel_dom"/>
    <property type="match status" value="1"/>
</dbReference>
<dbReference type="InterPro" id="IPR044574">
    <property type="entry name" value="ARIP4-like"/>
</dbReference>
<dbReference type="AlphaFoldDB" id="A0A5B7GZ82"/>
<evidence type="ECO:0000313" key="9">
    <source>
        <dbReference type="EMBL" id="MPC61944.1"/>
    </source>
</evidence>
<comment type="caution">
    <text evidence="9">The sequence shown here is derived from an EMBL/GenBank/DDBJ whole genome shotgun (WGS) entry which is preliminary data.</text>
</comment>
<gene>
    <name evidence="9" type="primary">ATRX_2</name>
    <name evidence="9" type="ORF">E2C01_056021</name>
</gene>
<comment type="similarity">
    <text evidence="2">Belongs to the SNF2/RAD54 helicase family.</text>
</comment>
<keyword evidence="5" id="KW-0067">ATP-binding</keyword>
<dbReference type="GO" id="GO:0005524">
    <property type="term" value="F:ATP binding"/>
    <property type="evidence" value="ECO:0007669"/>
    <property type="project" value="UniProtKB-KW"/>
</dbReference>
<feature type="domain" description="SNF2 N-terminal" evidence="8">
    <location>
        <begin position="8"/>
        <end position="105"/>
    </location>
</feature>
<evidence type="ECO:0000256" key="3">
    <source>
        <dbReference type="ARBA" id="ARBA00022741"/>
    </source>
</evidence>
<dbReference type="InterPro" id="IPR038718">
    <property type="entry name" value="SNF2-like_sf"/>
</dbReference>
<evidence type="ECO:0000256" key="4">
    <source>
        <dbReference type="ARBA" id="ARBA00022806"/>
    </source>
</evidence>
<proteinExistence type="inferred from homology"/>
<accession>A0A5B7GZ82</accession>
<sequence length="125" mass="14346">MDSGSYVVITFCHTLLTNKSVSKEIQRILVCCPVNTIFNWVAEFSVWLKGKMLPFDVIELASTLTVSHSAKDLWGRAYRLDDWWREGGVCVMGYSMFRNLSNGKNKRYKGKMKEIFQKTLVDPGL</sequence>
<dbReference type="GO" id="GO:0016887">
    <property type="term" value="F:ATP hydrolysis activity"/>
    <property type="evidence" value="ECO:0007669"/>
    <property type="project" value="InterPro"/>
</dbReference>
<evidence type="ECO:0000256" key="5">
    <source>
        <dbReference type="ARBA" id="ARBA00022840"/>
    </source>
</evidence>
<dbReference type="InterPro" id="IPR000330">
    <property type="entry name" value="SNF2_N"/>
</dbReference>
<dbReference type="GO" id="GO:0004386">
    <property type="term" value="F:helicase activity"/>
    <property type="evidence" value="ECO:0007669"/>
    <property type="project" value="UniProtKB-KW"/>
</dbReference>
<comment type="subcellular location">
    <subcellularLocation>
        <location evidence="1">Nucleus</location>
    </subcellularLocation>
</comment>
<organism evidence="9 10">
    <name type="scientific">Portunus trituberculatus</name>
    <name type="common">Swimming crab</name>
    <name type="synonym">Neptunus trituberculatus</name>
    <dbReference type="NCBI Taxonomy" id="210409"/>
    <lineage>
        <taxon>Eukaryota</taxon>
        <taxon>Metazoa</taxon>
        <taxon>Ecdysozoa</taxon>
        <taxon>Arthropoda</taxon>
        <taxon>Crustacea</taxon>
        <taxon>Multicrustacea</taxon>
        <taxon>Malacostraca</taxon>
        <taxon>Eumalacostraca</taxon>
        <taxon>Eucarida</taxon>
        <taxon>Decapoda</taxon>
        <taxon>Pleocyemata</taxon>
        <taxon>Brachyura</taxon>
        <taxon>Eubrachyura</taxon>
        <taxon>Portunoidea</taxon>
        <taxon>Portunidae</taxon>
        <taxon>Portuninae</taxon>
        <taxon>Portunus</taxon>
    </lineage>
</organism>
<dbReference type="Gene3D" id="3.40.50.10810">
    <property type="entry name" value="Tandem AAA-ATPase domain"/>
    <property type="match status" value="1"/>
</dbReference>
<evidence type="ECO:0000256" key="2">
    <source>
        <dbReference type="ARBA" id="ARBA00007025"/>
    </source>
</evidence>
<keyword evidence="4" id="KW-0378">Hydrolase</keyword>
<keyword evidence="3" id="KW-0547">Nucleotide-binding</keyword>
<dbReference type="PANTHER" id="PTHR45797:SF3">
    <property type="entry name" value="TRANSCRIPTIONAL REGULATOR ATRX HOMOLOG"/>
    <property type="match status" value="1"/>
</dbReference>